<proteinExistence type="predicted"/>
<dbReference type="Pfam" id="PF01535">
    <property type="entry name" value="PPR"/>
    <property type="match status" value="1"/>
</dbReference>
<evidence type="ECO:0000313" key="3">
    <source>
        <dbReference type="Proteomes" id="UP000489600"/>
    </source>
</evidence>
<keyword evidence="3" id="KW-1185">Reference proteome</keyword>
<gene>
    <name evidence="2" type="ORF">ANE_LOCUS22271</name>
</gene>
<dbReference type="InterPro" id="IPR002885">
    <property type="entry name" value="PPR_rpt"/>
</dbReference>
<reference evidence="2" key="1">
    <citation type="submission" date="2019-07" db="EMBL/GenBank/DDBJ databases">
        <authorList>
            <person name="Dittberner H."/>
        </authorList>
    </citation>
    <scope>NUCLEOTIDE SEQUENCE [LARGE SCALE GENOMIC DNA]</scope>
</reference>
<dbReference type="InterPro" id="IPR011990">
    <property type="entry name" value="TPR-like_helical_dom_sf"/>
</dbReference>
<evidence type="ECO:0008006" key="4">
    <source>
        <dbReference type="Google" id="ProtNLM"/>
    </source>
</evidence>
<dbReference type="Proteomes" id="UP000489600">
    <property type="component" value="Unassembled WGS sequence"/>
</dbReference>
<keyword evidence="1" id="KW-0677">Repeat</keyword>
<protein>
    <recommendedName>
        <fullName evidence="4">Pentacotripeptide-repeat region of PRORP domain-containing protein</fullName>
    </recommendedName>
</protein>
<name>A0A565CDS2_9BRAS</name>
<dbReference type="Gene3D" id="1.25.40.10">
    <property type="entry name" value="Tetratricopeptide repeat domain"/>
    <property type="match status" value="1"/>
</dbReference>
<dbReference type="AlphaFoldDB" id="A0A565CDS2"/>
<dbReference type="NCBIfam" id="TIGR00756">
    <property type="entry name" value="PPR"/>
    <property type="match status" value="1"/>
</dbReference>
<dbReference type="GO" id="GO:0009451">
    <property type="term" value="P:RNA modification"/>
    <property type="evidence" value="ECO:0007669"/>
    <property type="project" value="InterPro"/>
</dbReference>
<sequence>MEKQQLVHLQRLFIQDSSQIQSAFLGVLSACSHCGFVDQGAGYFQAMSRIYGITPKRKPYACMLDLLGRNRRFAEAEKLMDEMPFEPDEIIWSCRGSSRTTL</sequence>
<dbReference type="GO" id="GO:0003723">
    <property type="term" value="F:RNA binding"/>
    <property type="evidence" value="ECO:0007669"/>
    <property type="project" value="InterPro"/>
</dbReference>
<dbReference type="InterPro" id="IPR046960">
    <property type="entry name" value="PPR_At4g14850-like_plant"/>
</dbReference>
<dbReference type="EMBL" id="CABITT030000007">
    <property type="protein sequence ID" value="VVB11827.1"/>
    <property type="molecule type" value="Genomic_DNA"/>
</dbReference>
<evidence type="ECO:0000256" key="1">
    <source>
        <dbReference type="ARBA" id="ARBA00022737"/>
    </source>
</evidence>
<accession>A0A565CDS2</accession>
<comment type="caution">
    <text evidence="2">The sequence shown here is derived from an EMBL/GenBank/DDBJ whole genome shotgun (WGS) entry which is preliminary data.</text>
</comment>
<dbReference type="PROSITE" id="PS51257">
    <property type="entry name" value="PROKAR_LIPOPROTEIN"/>
    <property type="match status" value="1"/>
</dbReference>
<evidence type="ECO:0000313" key="2">
    <source>
        <dbReference type="EMBL" id="VVB11827.1"/>
    </source>
</evidence>
<organism evidence="2 3">
    <name type="scientific">Arabis nemorensis</name>
    <dbReference type="NCBI Taxonomy" id="586526"/>
    <lineage>
        <taxon>Eukaryota</taxon>
        <taxon>Viridiplantae</taxon>
        <taxon>Streptophyta</taxon>
        <taxon>Embryophyta</taxon>
        <taxon>Tracheophyta</taxon>
        <taxon>Spermatophyta</taxon>
        <taxon>Magnoliopsida</taxon>
        <taxon>eudicotyledons</taxon>
        <taxon>Gunneridae</taxon>
        <taxon>Pentapetalae</taxon>
        <taxon>rosids</taxon>
        <taxon>malvids</taxon>
        <taxon>Brassicales</taxon>
        <taxon>Brassicaceae</taxon>
        <taxon>Arabideae</taxon>
        <taxon>Arabis</taxon>
    </lineage>
</organism>
<dbReference type="PANTHER" id="PTHR47926">
    <property type="entry name" value="PENTATRICOPEPTIDE REPEAT-CONTAINING PROTEIN"/>
    <property type="match status" value="1"/>
</dbReference>
<dbReference type="OrthoDB" id="912794at2759"/>